<comment type="caution">
    <text evidence="1">The sequence shown here is derived from an EMBL/GenBank/DDBJ whole genome shotgun (WGS) entry which is preliminary data.</text>
</comment>
<evidence type="ECO:0000313" key="2">
    <source>
        <dbReference type="Proteomes" id="UP000034050"/>
    </source>
</evidence>
<proteinExistence type="predicted"/>
<name>A0A0G1CLF4_9BACT</name>
<protein>
    <submittedName>
        <fullName evidence="1">Uncharacterized protein</fullName>
    </submittedName>
</protein>
<sequence length="169" mass="19247">MLTERTGGLPSRFIQRATDVFNTVRDLGTHELLAPLVYGRISRYDLNKQADRDIWEAIVIGTILDTRAEVGDDFLEAAARLRLYHQVSLIENLLNNGWNQVGRRNALPVLISYLVDVQARKSYDQAEKKLEIFKGLVKKLGDNDFTQTLLRGLPKHAQNYKKDLQVLGI</sequence>
<organism evidence="1 2">
    <name type="scientific">Candidatus Gottesmanbacteria bacterium GW2011_GWB1_43_11</name>
    <dbReference type="NCBI Taxonomy" id="1618446"/>
    <lineage>
        <taxon>Bacteria</taxon>
        <taxon>Candidatus Gottesmaniibacteriota</taxon>
    </lineage>
</organism>
<gene>
    <name evidence="1" type="ORF">UV61_C0008G0053</name>
</gene>
<dbReference type="Proteomes" id="UP000034050">
    <property type="component" value="Unassembled WGS sequence"/>
</dbReference>
<evidence type="ECO:0000313" key="1">
    <source>
        <dbReference type="EMBL" id="KKS86600.1"/>
    </source>
</evidence>
<dbReference type="AlphaFoldDB" id="A0A0G1CLF4"/>
<dbReference type="EMBL" id="LCFD01000008">
    <property type="protein sequence ID" value="KKS86600.1"/>
    <property type="molecule type" value="Genomic_DNA"/>
</dbReference>
<accession>A0A0G1CLF4</accession>
<dbReference type="STRING" id="1618446.UV61_C0008G0053"/>
<reference evidence="1 2" key="1">
    <citation type="journal article" date="2015" name="Nature">
        <title>rRNA introns, odd ribosomes, and small enigmatic genomes across a large radiation of phyla.</title>
        <authorList>
            <person name="Brown C.T."/>
            <person name="Hug L.A."/>
            <person name="Thomas B.C."/>
            <person name="Sharon I."/>
            <person name="Castelle C.J."/>
            <person name="Singh A."/>
            <person name="Wilkins M.J."/>
            <person name="Williams K.H."/>
            <person name="Banfield J.F."/>
        </authorList>
    </citation>
    <scope>NUCLEOTIDE SEQUENCE [LARGE SCALE GENOMIC DNA]</scope>
</reference>